<keyword evidence="2" id="KW-0472">Membrane</keyword>
<sequence>MVIFPERVVPSAYRDVLWLLNFNFNKWLPMRCFTAGHFEGFLGSYYWEFCIYAGLPFTVSIAIGALCRWHLHRLNVDKVEAESLGRSTALELEIAAALDSTSHSRSRADSSKSEPDCSTVSTADGGADDGRRLSRCLGMDEVKIKRNSQIARTQRSRVSGVLAEIRGPSNTSESKRAVRQPRTNAMQQVVNNVVLSLSKPVVEDGASQGDTHAEYINVLIQTFASVSLWILVFLHPVCATYMFELFSCQLVYLDSRQYWLVMDNQVECFTYMWWAFVAAALGVILVYVLGLPVLMVAVPWHLRQLKQVRRLDNGKMMYVLEQDLHRESQLFDMLNQDASGVGVTLNPLMVPALQRSAAEHFHVLNEFGERVEVEPQYRDEPGEVDGVRELETAHADPDRMIIWGSYLLPFKSELYAWAAYDMIRKLAQTSLVIVVRLISPSYMLLYSAVVSAVFLTVHAHFRPYRDPMVNFFQTVILLSQNLIVTVCIGEHYERQPEGSTAVGLCAILLQLALCIPVAWLFCVDLHERKVLESAWNKLPMLGNLQQTNPFHGFRSTRECGTGGVADRERSRDAEFDA</sequence>
<dbReference type="EMBL" id="LGRX02024221">
    <property type="protein sequence ID" value="KAK3254064.1"/>
    <property type="molecule type" value="Genomic_DNA"/>
</dbReference>
<feature type="transmembrane region" description="Helical" evidence="2">
    <location>
        <begin position="431"/>
        <end position="459"/>
    </location>
</feature>
<organism evidence="3 4">
    <name type="scientific">Cymbomonas tetramitiformis</name>
    <dbReference type="NCBI Taxonomy" id="36881"/>
    <lineage>
        <taxon>Eukaryota</taxon>
        <taxon>Viridiplantae</taxon>
        <taxon>Chlorophyta</taxon>
        <taxon>Pyramimonadophyceae</taxon>
        <taxon>Pyramimonadales</taxon>
        <taxon>Pyramimonadaceae</taxon>
        <taxon>Cymbomonas</taxon>
    </lineage>
</organism>
<dbReference type="Proteomes" id="UP001190700">
    <property type="component" value="Unassembled WGS sequence"/>
</dbReference>
<keyword evidence="2" id="KW-0812">Transmembrane</keyword>
<protein>
    <submittedName>
        <fullName evidence="3">Uncharacterized protein</fullName>
    </submittedName>
</protein>
<feature type="compositionally biased region" description="Basic and acidic residues" evidence="1">
    <location>
        <begin position="106"/>
        <end position="115"/>
    </location>
</feature>
<name>A0AAE0F764_9CHLO</name>
<evidence type="ECO:0000313" key="3">
    <source>
        <dbReference type="EMBL" id="KAK3254064.1"/>
    </source>
</evidence>
<gene>
    <name evidence="3" type="ORF">CYMTET_36710</name>
</gene>
<evidence type="ECO:0000256" key="2">
    <source>
        <dbReference type="SAM" id="Phobius"/>
    </source>
</evidence>
<comment type="caution">
    <text evidence="3">The sequence shown here is derived from an EMBL/GenBank/DDBJ whole genome shotgun (WGS) entry which is preliminary data.</text>
</comment>
<evidence type="ECO:0000313" key="4">
    <source>
        <dbReference type="Proteomes" id="UP001190700"/>
    </source>
</evidence>
<dbReference type="PANTHER" id="PTHR11319:SF35">
    <property type="entry name" value="OUTER MEMBRANE PROTEIN PMPC-RELATED"/>
    <property type="match status" value="1"/>
</dbReference>
<keyword evidence="4" id="KW-1185">Reference proteome</keyword>
<feature type="transmembrane region" description="Helical" evidence="2">
    <location>
        <begin position="45"/>
        <end position="67"/>
    </location>
</feature>
<dbReference type="AlphaFoldDB" id="A0AAE0F764"/>
<feature type="transmembrane region" description="Helical" evidence="2">
    <location>
        <begin position="501"/>
        <end position="521"/>
    </location>
</feature>
<feature type="region of interest" description="Disordered" evidence="1">
    <location>
        <begin position="103"/>
        <end position="126"/>
    </location>
</feature>
<feature type="transmembrane region" description="Helical" evidence="2">
    <location>
        <begin position="471"/>
        <end position="489"/>
    </location>
</feature>
<evidence type="ECO:0000256" key="1">
    <source>
        <dbReference type="SAM" id="MobiDB-lite"/>
    </source>
</evidence>
<proteinExistence type="predicted"/>
<dbReference type="PANTHER" id="PTHR11319">
    <property type="entry name" value="G PROTEIN-COUPLED RECEPTOR-RELATED"/>
    <property type="match status" value="1"/>
</dbReference>
<feature type="transmembrane region" description="Helical" evidence="2">
    <location>
        <begin position="272"/>
        <end position="300"/>
    </location>
</feature>
<keyword evidence="2" id="KW-1133">Transmembrane helix</keyword>
<accession>A0AAE0F764</accession>
<reference evidence="3 4" key="1">
    <citation type="journal article" date="2015" name="Genome Biol. Evol.">
        <title>Comparative Genomics of a Bacterivorous Green Alga Reveals Evolutionary Causalities and Consequences of Phago-Mixotrophic Mode of Nutrition.</title>
        <authorList>
            <person name="Burns J.A."/>
            <person name="Paasch A."/>
            <person name="Narechania A."/>
            <person name="Kim E."/>
        </authorList>
    </citation>
    <scope>NUCLEOTIDE SEQUENCE [LARGE SCALE GENOMIC DNA]</scope>
    <source>
        <strain evidence="3 4">PLY_AMNH</strain>
    </source>
</reference>